<gene>
    <name evidence="1" type="ORF">CPELLU_LOCUS1131</name>
</gene>
<organism evidence="1 2">
    <name type="scientific">Cetraspora pellucida</name>
    <dbReference type="NCBI Taxonomy" id="1433469"/>
    <lineage>
        <taxon>Eukaryota</taxon>
        <taxon>Fungi</taxon>
        <taxon>Fungi incertae sedis</taxon>
        <taxon>Mucoromycota</taxon>
        <taxon>Glomeromycotina</taxon>
        <taxon>Glomeromycetes</taxon>
        <taxon>Diversisporales</taxon>
        <taxon>Gigasporaceae</taxon>
        <taxon>Cetraspora</taxon>
    </lineage>
</organism>
<protein>
    <submittedName>
        <fullName evidence="1">12934_t:CDS:1</fullName>
    </submittedName>
</protein>
<accession>A0A9N8W2W3</accession>
<dbReference type="OrthoDB" id="2426087at2759"/>
<reference evidence="1" key="1">
    <citation type="submission" date="2021-06" db="EMBL/GenBank/DDBJ databases">
        <authorList>
            <person name="Kallberg Y."/>
            <person name="Tangrot J."/>
            <person name="Rosling A."/>
        </authorList>
    </citation>
    <scope>NUCLEOTIDE SEQUENCE</scope>
    <source>
        <strain evidence="1">FL966</strain>
    </source>
</reference>
<proteinExistence type="predicted"/>
<evidence type="ECO:0000313" key="1">
    <source>
        <dbReference type="EMBL" id="CAG8472333.1"/>
    </source>
</evidence>
<dbReference type="EMBL" id="CAJVQA010000392">
    <property type="protein sequence ID" value="CAG8472333.1"/>
    <property type="molecule type" value="Genomic_DNA"/>
</dbReference>
<evidence type="ECO:0000313" key="2">
    <source>
        <dbReference type="Proteomes" id="UP000789759"/>
    </source>
</evidence>
<name>A0A9N8W2W3_9GLOM</name>
<sequence>MALDDCDRISLIPSYWYSEEGLVIFEKIQGSSVQIIQNKDELLSTSILQALERIHRQETNIRNVMELDLKKVSYDHGLRLCKKALNIAIKNDSNNVLEDILQ</sequence>
<dbReference type="Proteomes" id="UP000789759">
    <property type="component" value="Unassembled WGS sequence"/>
</dbReference>
<keyword evidence="2" id="KW-1185">Reference proteome</keyword>
<comment type="caution">
    <text evidence="1">The sequence shown here is derived from an EMBL/GenBank/DDBJ whole genome shotgun (WGS) entry which is preliminary data.</text>
</comment>
<dbReference type="AlphaFoldDB" id="A0A9N8W2W3"/>